<feature type="region of interest" description="Disordered" evidence="1">
    <location>
        <begin position="35"/>
        <end position="67"/>
    </location>
</feature>
<sequence length="67" mass="7269">MALTKTACSNALYKDPPELGPILLSVARLSKDQLGSWHKRGTESGSQNSGRLRVRKQMVSAPSDSNQ</sequence>
<accession>W1NSJ4</accession>
<keyword evidence="3" id="KW-1185">Reference proteome</keyword>
<evidence type="ECO:0000313" key="3">
    <source>
        <dbReference type="Proteomes" id="UP000017836"/>
    </source>
</evidence>
<dbReference type="HOGENOM" id="CLU_2815835_0_0_1"/>
<organism evidence="2 3">
    <name type="scientific">Amborella trichopoda</name>
    <dbReference type="NCBI Taxonomy" id="13333"/>
    <lineage>
        <taxon>Eukaryota</taxon>
        <taxon>Viridiplantae</taxon>
        <taxon>Streptophyta</taxon>
        <taxon>Embryophyta</taxon>
        <taxon>Tracheophyta</taxon>
        <taxon>Spermatophyta</taxon>
        <taxon>Magnoliopsida</taxon>
        <taxon>Amborellales</taxon>
        <taxon>Amborellaceae</taxon>
        <taxon>Amborella</taxon>
    </lineage>
</organism>
<evidence type="ECO:0000313" key="2">
    <source>
        <dbReference type="EMBL" id="ERN00087.1"/>
    </source>
</evidence>
<gene>
    <name evidence="2" type="ORF">AMTR_s00105p00152390</name>
</gene>
<evidence type="ECO:0000256" key="1">
    <source>
        <dbReference type="SAM" id="MobiDB-lite"/>
    </source>
</evidence>
<proteinExistence type="predicted"/>
<reference evidence="3" key="1">
    <citation type="journal article" date="2013" name="Science">
        <title>The Amborella genome and the evolution of flowering plants.</title>
        <authorList>
            <consortium name="Amborella Genome Project"/>
        </authorList>
    </citation>
    <scope>NUCLEOTIDE SEQUENCE [LARGE SCALE GENOMIC DNA]</scope>
</reference>
<name>W1NSJ4_AMBTC</name>
<dbReference type="EMBL" id="KI394961">
    <property type="protein sequence ID" value="ERN00087.1"/>
    <property type="molecule type" value="Genomic_DNA"/>
</dbReference>
<dbReference type="Gramene" id="ERN00087">
    <property type="protein sequence ID" value="ERN00087"/>
    <property type="gene ID" value="AMTR_s00105p00152390"/>
</dbReference>
<dbReference type="Proteomes" id="UP000017836">
    <property type="component" value="Unassembled WGS sequence"/>
</dbReference>
<dbReference type="AlphaFoldDB" id="W1NSJ4"/>
<protein>
    <submittedName>
        <fullName evidence="2">Uncharacterized protein</fullName>
    </submittedName>
</protein>